<protein>
    <submittedName>
        <fullName evidence="1">Uncharacterized protein</fullName>
    </submittedName>
</protein>
<keyword evidence="2" id="KW-1185">Reference proteome</keyword>
<dbReference type="Proteomes" id="UP000521922">
    <property type="component" value="Unassembled WGS sequence"/>
</dbReference>
<comment type="caution">
    <text evidence="1">The sequence shown here is derived from an EMBL/GenBank/DDBJ whole genome shotgun (WGS) entry which is preliminary data.</text>
</comment>
<accession>A0A7Y9ATL9</accession>
<evidence type="ECO:0000313" key="2">
    <source>
        <dbReference type="Proteomes" id="UP000521922"/>
    </source>
</evidence>
<sequence length="87" mass="9590">MQQQSAAVASWWRHLEPAAREDLLTLAPGEFVPEHLAEDLRGFGVDVAAVAVALKLAGRSYAVYAQPPALRDFLAAARVWREGWCED</sequence>
<evidence type="ECO:0000313" key="1">
    <source>
        <dbReference type="EMBL" id="NYD21607.1"/>
    </source>
</evidence>
<reference evidence="1 2" key="1">
    <citation type="submission" date="2020-07" db="EMBL/GenBank/DDBJ databases">
        <title>Sequencing the genomes of 1000 actinobacteria strains.</title>
        <authorList>
            <person name="Klenk H.-P."/>
        </authorList>
    </citation>
    <scope>NUCLEOTIDE SEQUENCE [LARGE SCALE GENOMIC DNA]</scope>
    <source>
        <strain evidence="1 2">DSM 7487</strain>
    </source>
</reference>
<gene>
    <name evidence="1" type="ORF">BJ968_001147</name>
</gene>
<organism evidence="1 2">
    <name type="scientific">Kineococcus aurantiacus</name>
    <dbReference type="NCBI Taxonomy" id="37633"/>
    <lineage>
        <taxon>Bacteria</taxon>
        <taxon>Bacillati</taxon>
        <taxon>Actinomycetota</taxon>
        <taxon>Actinomycetes</taxon>
        <taxon>Kineosporiales</taxon>
        <taxon>Kineosporiaceae</taxon>
        <taxon>Kineococcus</taxon>
    </lineage>
</organism>
<proteinExistence type="predicted"/>
<dbReference type="RefSeq" id="WP_179750021.1">
    <property type="nucleotide sequence ID" value="NZ_BAAAGN010000005.1"/>
</dbReference>
<dbReference type="EMBL" id="JACCBB010000001">
    <property type="protein sequence ID" value="NYD21607.1"/>
    <property type="molecule type" value="Genomic_DNA"/>
</dbReference>
<dbReference type="AlphaFoldDB" id="A0A7Y9ATL9"/>
<name>A0A7Y9ATL9_9ACTN</name>